<feature type="domain" description="Gfo/Idh/MocA-like oxidoreductase N-terminal" evidence="2">
    <location>
        <begin position="3"/>
        <end position="62"/>
    </location>
</feature>
<dbReference type="PANTHER" id="PTHR43818">
    <property type="entry name" value="BCDNA.GH03377"/>
    <property type="match status" value="1"/>
</dbReference>
<organism evidence="3">
    <name type="scientific">marine metagenome</name>
    <dbReference type="NCBI Taxonomy" id="408172"/>
    <lineage>
        <taxon>unclassified sequences</taxon>
        <taxon>metagenomes</taxon>
        <taxon>ecological metagenomes</taxon>
    </lineage>
</organism>
<dbReference type="EMBL" id="UINC01056508">
    <property type="protein sequence ID" value="SVB76622.1"/>
    <property type="molecule type" value="Genomic_DNA"/>
</dbReference>
<protein>
    <recommendedName>
        <fullName evidence="2">Gfo/Idh/MocA-like oxidoreductase N-terminal domain-containing protein</fullName>
    </recommendedName>
</protein>
<dbReference type="Gene3D" id="3.40.50.720">
    <property type="entry name" value="NAD(P)-binding Rossmann-like Domain"/>
    <property type="match status" value="1"/>
</dbReference>
<dbReference type="GO" id="GO:0000166">
    <property type="term" value="F:nucleotide binding"/>
    <property type="evidence" value="ECO:0007669"/>
    <property type="project" value="InterPro"/>
</dbReference>
<dbReference type="InterPro" id="IPR036291">
    <property type="entry name" value="NAD(P)-bd_dom_sf"/>
</dbReference>
<dbReference type="SUPFAM" id="SSF51735">
    <property type="entry name" value="NAD(P)-binding Rossmann-fold domains"/>
    <property type="match status" value="1"/>
</dbReference>
<evidence type="ECO:0000313" key="3">
    <source>
        <dbReference type="EMBL" id="SVB76622.1"/>
    </source>
</evidence>
<name>A0A382GP02_9ZZZZ</name>
<sequence>MNSDVDAVVVEGRIFENLDYAEQALEAGKHVLLEKPAGVDLDHLKRVQALSVEKGLCLQMAYMWRYNPAIHEMIRLVDAGALGD</sequence>
<accession>A0A382GP02</accession>
<dbReference type="AlphaFoldDB" id="A0A382GP02"/>
<dbReference type="InterPro" id="IPR050463">
    <property type="entry name" value="Gfo/Idh/MocA_oxidrdct_glycsds"/>
</dbReference>
<keyword evidence="1" id="KW-0560">Oxidoreductase</keyword>
<feature type="non-terminal residue" evidence="3">
    <location>
        <position position="84"/>
    </location>
</feature>
<evidence type="ECO:0000259" key="2">
    <source>
        <dbReference type="Pfam" id="PF01408"/>
    </source>
</evidence>
<proteinExistence type="predicted"/>
<dbReference type="PANTHER" id="PTHR43818:SF11">
    <property type="entry name" value="BCDNA.GH03377"/>
    <property type="match status" value="1"/>
</dbReference>
<evidence type="ECO:0000256" key="1">
    <source>
        <dbReference type="ARBA" id="ARBA00023002"/>
    </source>
</evidence>
<gene>
    <name evidence="3" type="ORF">METZ01_LOCUS229476</name>
</gene>
<dbReference type="GO" id="GO:0016491">
    <property type="term" value="F:oxidoreductase activity"/>
    <property type="evidence" value="ECO:0007669"/>
    <property type="project" value="UniProtKB-KW"/>
</dbReference>
<dbReference type="InterPro" id="IPR000683">
    <property type="entry name" value="Gfo/Idh/MocA-like_OxRdtase_N"/>
</dbReference>
<dbReference type="Pfam" id="PF01408">
    <property type="entry name" value="GFO_IDH_MocA"/>
    <property type="match status" value="1"/>
</dbReference>
<reference evidence="3" key="1">
    <citation type="submission" date="2018-05" db="EMBL/GenBank/DDBJ databases">
        <authorList>
            <person name="Lanie J.A."/>
            <person name="Ng W.-L."/>
            <person name="Kazmierczak K.M."/>
            <person name="Andrzejewski T.M."/>
            <person name="Davidsen T.M."/>
            <person name="Wayne K.J."/>
            <person name="Tettelin H."/>
            <person name="Glass J.I."/>
            <person name="Rusch D."/>
            <person name="Podicherti R."/>
            <person name="Tsui H.-C.T."/>
            <person name="Winkler M.E."/>
        </authorList>
    </citation>
    <scope>NUCLEOTIDE SEQUENCE</scope>
</reference>